<dbReference type="Proteomes" id="UP001642483">
    <property type="component" value="Unassembled WGS sequence"/>
</dbReference>
<dbReference type="EMBL" id="CAWYQH010000002">
    <property type="protein sequence ID" value="CAK8673581.1"/>
    <property type="molecule type" value="Genomic_DNA"/>
</dbReference>
<name>A0ABP0F417_CLALP</name>
<comment type="caution">
    <text evidence="1">The sequence shown here is derived from an EMBL/GenBank/DDBJ whole genome shotgun (WGS) entry which is preliminary data.</text>
</comment>
<gene>
    <name evidence="1" type="ORF">CVLEPA_LOCUS3360</name>
</gene>
<sequence length="140" mass="16834">MVQRYHTQENRARCAWKSGNLRVRTTKRNNGEHDRTSYIHKRFYEILLKHEFFYSPPRYQCGNSVFVFSERIQILLRQRQSIGCGKETCISTKLARRHEILYDRKELYELSYEELIQRAKDTASGLSSQKHAMQQLFQRT</sequence>
<evidence type="ECO:0000313" key="2">
    <source>
        <dbReference type="Proteomes" id="UP001642483"/>
    </source>
</evidence>
<accession>A0ABP0F417</accession>
<protein>
    <submittedName>
        <fullName evidence="1">Uncharacterized protein</fullName>
    </submittedName>
</protein>
<proteinExistence type="predicted"/>
<keyword evidence="2" id="KW-1185">Reference proteome</keyword>
<reference evidence="1 2" key="1">
    <citation type="submission" date="2024-02" db="EMBL/GenBank/DDBJ databases">
        <authorList>
            <person name="Daric V."/>
            <person name="Darras S."/>
        </authorList>
    </citation>
    <scope>NUCLEOTIDE SEQUENCE [LARGE SCALE GENOMIC DNA]</scope>
</reference>
<evidence type="ECO:0000313" key="1">
    <source>
        <dbReference type="EMBL" id="CAK8673581.1"/>
    </source>
</evidence>
<organism evidence="1 2">
    <name type="scientific">Clavelina lepadiformis</name>
    <name type="common">Light-bulb sea squirt</name>
    <name type="synonym">Ascidia lepadiformis</name>
    <dbReference type="NCBI Taxonomy" id="159417"/>
    <lineage>
        <taxon>Eukaryota</taxon>
        <taxon>Metazoa</taxon>
        <taxon>Chordata</taxon>
        <taxon>Tunicata</taxon>
        <taxon>Ascidiacea</taxon>
        <taxon>Aplousobranchia</taxon>
        <taxon>Clavelinidae</taxon>
        <taxon>Clavelina</taxon>
    </lineage>
</organism>